<dbReference type="SUPFAM" id="SSF52540">
    <property type="entry name" value="P-loop containing nucleoside triphosphate hydrolases"/>
    <property type="match status" value="1"/>
</dbReference>
<dbReference type="InterPro" id="IPR001609">
    <property type="entry name" value="Myosin_head_motor_dom-like"/>
</dbReference>
<dbReference type="GO" id="GO:0051015">
    <property type="term" value="F:actin filament binding"/>
    <property type="evidence" value="ECO:0007669"/>
    <property type="project" value="TreeGrafter"/>
</dbReference>
<keyword evidence="4" id="KW-0505">Motor protein</keyword>
<dbReference type="InterPro" id="IPR036961">
    <property type="entry name" value="Kinesin_motor_dom_sf"/>
</dbReference>
<feature type="non-terminal residue" evidence="8">
    <location>
        <position position="440"/>
    </location>
</feature>
<reference evidence="8 9" key="1">
    <citation type="journal article" date="2014" name="Genome Biol. Evol.">
        <title>The secreted proteins of Achlya hypogyna and Thraustotheca clavata identify the ancestral oomycete secretome and reveal gene acquisitions by horizontal gene transfer.</title>
        <authorList>
            <person name="Misner I."/>
            <person name="Blouin N."/>
            <person name="Leonard G."/>
            <person name="Richards T.A."/>
            <person name="Lane C.E."/>
        </authorList>
    </citation>
    <scope>NUCLEOTIDE SEQUENCE [LARGE SCALE GENOMIC DNA]</scope>
    <source>
        <strain evidence="8 9">ATCC 34112</strain>
    </source>
</reference>
<evidence type="ECO:0000256" key="1">
    <source>
        <dbReference type="ARBA" id="ARBA00022741"/>
    </source>
</evidence>
<dbReference type="SMART" id="SM00242">
    <property type="entry name" value="MYSc"/>
    <property type="match status" value="1"/>
</dbReference>
<dbReference type="GO" id="GO:0005524">
    <property type="term" value="F:ATP binding"/>
    <property type="evidence" value="ECO:0007669"/>
    <property type="project" value="UniProtKB-KW"/>
</dbReference>
<dbReference type="Gene3D" id="1.20.58.530">
    <property type="match status" value="1"/>
</dbReference>
<evidence type="ECO:0000256" key="3">
    <source>
        <dbReference type="ARBA" id="ARBA00023123"/>
    </source>
</evidence>
<evidence type="ECO:0000256" key="2">
    <source>
        <dbReference type="ARBA" id="ARBA00022840"/>
    </source>
</evidence>
<name>A0A1W0ABX7_9STRA</name>
<evidence type="ECO:0000313" key="8">
    <source>
        <dbReference type="EMBL" id="OQS07786.1"/>
    </source>
</evidence>
<comment type="caution">
    <text evidence="6">Lacks conserved residue(s) required for the propagation of feature annotation.</text>
</comment>
<evidence type="ECO:0000256" key="6">
    <source>
        <dbReference type="PROSITE-ProRule" id="PRU00782"/>
    </source>
</evidence>
<dbReference type="GO" id="GO:0000146">
    <property type="term" value="F:microfilament motor activity"/>
    <property type="evidence" value="ECO:0007669"/>
    <property type="project" value="TreeGrafter"/>
</dbReference>
<dbReference type="Gene3D" id="1.20.5.4820">
    <property type="match status" value="1"/>
</dbReference>
<dbReference type="GO" id="GO:0007015">
    <property type="term" value="P:actin filament organization"/>
    <property type="evidence" value="ECO:0007669"/>
    <property type="project" value="TreeGrafter"/>
</dbReference>
<evidence type="ECO:0000256" key="5">
    <source>
        <dbReference type="ARBA" id="ARBA00023203"/>
    </source>
</evidence>
<evidence type="ECO:0000313" key="9">
    <source>
        <dbReference type="Proteomes" id="UP000243217"/>
    </source>
</evidence>
<evidence type="ECO:0000256" key="4">
    <source>
        <dbReference type="ARBA" id="ARBA00023175"/>
    </source>
</evidence>
<dbReference type="PROSITE" id="PS51456">
    <property type="entry name" value="MYOSIN_MOTOR"/>
    <property type="match status" value="1"/>
</dbReference>
<organism evidence="8 9">
    <name type="scientific">Thraustotheca clavata</name>
    <dbReference type="NCBI Taxonomy" id="74557"/>
    <lineage>
        <taxon>Eukaryota</taxon>
        <taxon>Sar</taxon>
        <taxon>Stramenopiles</taxon>
        <taxon>Oomycota</taxon>
        <taxon>Saprolegniomycetes</taxon>
        <taxon>Saprolegniales</taxon>
        <taxon>Achlyaceae</taxon>
        <taxon>Thraustotheca</taxon>
    </lineage>
</organism>
<dbReference type="PANTHER" id="PTHR13140">
    <property type="entry name" value="MYOSIN"/>
    <property type="match status" value="1"/>
</dbReference>
<dbReference type="GO" id="GO:0016020">
    <property type="term" value="C:membrane"/>
    <property type="evidence" value="ECO:0007669"/>
    <property type="project" value="TreeGrafter"/>
</dbReference>
<accession>A0A1W0ABX7</accession>
<keyword evidence="5 6" id="KW-0009">Actin-binding</keyword>
<comment type="similarity">
    <text evidence="6">Belongs to the TRAFAC class myosin-kinesin ATPase superfamily. Myosin family.</text>
</comment>
<dbReference type="STRING" id="74557.A0A1W0ABX7"/>
<keyword evidence="3 6" id="KW-0518">Myosin</keyword>
<dbReference type="Gene3D" id="1.20.120.720">
    <property type="entry name" value="Myosin VI head, motor domain, U50 subdomain"/>
    <property type="match status" value="1"/>
</dbReference>
<keyword evidence="1" id="KW-0547">Nucleotide-binding</keyword>
<feature type="domain" description="Myosin motor" evidence="7">
    <location>
        <begin position="1"/>
        <end position="297"/>
    </location>
</feature>
<dbReference type="InterPro" id="IPR027417">
    <property type="entry name" value="P-loop_NTPase"/>
</dbReference>
<dbReference type="Pfam" id="PF00063">
    <property type="entry name" value="Myosin_head"/>
    <property type="match status" value="1"/>
</dbReference>
<feature type="region of interest" description="Actin-binding" evidence="6">
    <location>
        <begin position="159"/>
        <end position="181"/>
    </location>
</feature>
<sequence length="440" mass="50111">MLSMQQTIYYISTSPPLSCMCNNFSAKPFGLFSLMDEESMLAKGTDASLASKLYLRCSTHPRFSASPVQQGRGLFTVEHYAGKVEYTTEGMREKNKDELRQDIADLFQTETEVHSFTRLLCEAGLTHRQTRSNSPATLRRNESKRLNTSSVGGQFKAQLLHLMEMLQHTSPHYVRCIKPNDSATARVIDRDRVVEQLRCNGVLQAVQVARAGYPVRMLHEEFISRYTIVAKIGKRSGGINSIYAIVDNCLSHLPIQSSKSTSTMDFTSQCVARGIQLGVTKIFMRSPTFERLESLRREFIAVHQQFIGERLLGYFHRRRYVRYRKAVVAIQRAFRYQRQRTACATSLQAFARMVIARTYYIRLVRSVIYLQGCIRAKQQNAKLKYVLEGSNEDEMEDAWLDDIPETTYSELSPISSSGGDDEDIVRMTYVDGPQYGRASA</sequence>
<dbReference type="PANTHER" id="PTHR13140:SF845">
    <property type="entry name" value="MYOSIN-LIKE PROTEIN"/>
    <property type="match status" value="1"/>
</dbReference>
<proteinExistence type="inferred from homology"/>
<dbReference type="Proteomes" id="UP000243217">
    <property type="component" value="Unassembled WGS sequence"/>
</dbReference>
<keyword evidence="9" id="KW-1185">Reference proteome</keyword>
<dbReference type="OrthoDB" id="6108017at2759"/>
<protein>
    <submittedName>
        <fullName evidence="8">Myosin</fullName>
    </submittedName>
</protein>
<dbReference type="GO" id="GO:0016459">
    <property type="term" value="C:myosin complex"/>
    <property type="evidence" value="ECO:0007669"/>
    <property type="project" value="UniProtKB-KW"/>
</dbReference>
<dbReference type="EMBL" id="JNBS01000088">
    <property type="protein sequence ID" value="OQS07786.1"/>
    <property type="molecule type" value="Genomic_DNA"/>
</dbReference>
<evidence type="ECO:0000259" key="7">
    <source>
        <dbReference type="PROSITE" id="PS51456"/>
    </source>
</evidence>
<dbReference type="AlphaFoldDB" id="A0A1W0ABX7"/>
<comment type="caution">
    <text evidence="8">The sequence shown here is derived from an EMBL/GenBank/DDBJ whole genome shotgun (WGS) entry which is preliminary data.</text>
</comment>
<dbReference type="Gene3D" id="3.40.850.10">
    <property type="entry name" value="Kinesin motor domain"/>
    <property type="match status" value="1"/>
</dbReference>
<gene>
    <name evidence="8" type="ORF">THRCLA_00218</name>
</gene>
<dbReference type="SMR" id="A0A1W0ABX7"/>
<keyword evidence="2" id="KW-0067">ATP-binding</keyword>
<dbReference type="GO" id="GO:0005737">
    <property type="term" value="C:cytoplasm"/>
    <property type="evidence" value="ECO:0007669"/>
    <property type="project" value="TreeGrafter"/>
</dbReference>